<reference evidence="1 2" key="1">
    <citation type="submission" date="2019-04" db="EMBL/GenBank/DDBJ databases">
        <title>Azoarcus rhizosphaerae sp. nov. isolated from rhizosphere of Ficus religiosa.</title>
        <authorList>
            <person name="Lin S.-Y."/>
            <person name="Hameed A."/>
            <person name="Hsu Y.-H."/>
            <person name="Young C.-C."/>
        </authorList>
    </citation>
    <scope>NUCLEOTIDE SEQUENCE [LARGE SCALE GENOMIC DNA]</scope>
    <source>
        <strain evidence="1 2">CC-YHH848</strain>
    </source>
</reference>
<protein>
    <submittedName>
        <fullName evidence="1">Uncharacterized protein</fullName>
    </submittedName>
</protein>
<dbReference type="AlphaFoldDB" id="A0A4S4AWD2"/>
<evidence type="ECO:0000313" key="2">
    <source>
        <dbReference type="Proteomes" id="UP000307956"/>
    </source>
</evidence>
<evidence type="ECO:0000313" key="1">
    <source>
        <dbReference type="EMBL" id="THF64340.1"/>
    </source>
</evidence>
<dbReference type="EMBL" id="SSOD01000002">
    <property type="protein sequence ID" value="THF64340.1"/>
    <property type="molecule type" value="Genomic_DNA"/>
</dbReference>
<keyword evidence="2" id="KW-1185">Reference proteome</keyword>
<organism evidence="1 2">
    <name type="scientific">Pseudothauera rhizosphaerae</name>
    <dbReference type="NCBI Taxonomy" id="2565932"/>
    <lineage>
        <taxon>Bacteria</taxon>
        <taxon>Pseudomonadati</taxon>
        <taxon>Pseudomonadota</taxon>
        <taxon>Betaproteobacteria</taxon>
        <taxon>Rhodocyclales</taxon>
        <taxon>Zoogloeaceae</taxon>
        <taxon>Pseudothauera</taxon>
    </lineage>
</organism>
<dbReference type="RefSeq" id="WP_136383529.1">
    <property type="nucleotide sequence ID" value="NZ_SSOD01000002.1"/>
</dbReference>
<name>A0A4S4AWD2_9RHOO</name>
<accession>A0A4S4AWD2</accession>
<sequence length="90" mass="9792">MGSEKTAEQRANEVIALLDAVTMGAVTNRIQDEGVLANVRRVWGEELSSLSAQQYALLLRRIRTDIRGHGVPTLGDIIALARSVFDGCVQ</sequence>
<comment type="caution">
    <text evidence="1">The sequence shown here is derived from an EMBL/GenBank/DDBJ whole genome shotgun (WGS) entry which is preliminary data.</text>
</comment>
<gene>
    <name evidence="1" type="ORF">E6O51_03245</name>
</gene>
<dbReference type="Proteomes" id="UP000307956">
    <property type="component" value="Unassembled WGS sequence"/>
</dbReference>
<proteinExistence type="predicted"/>